<feature type="transmembrane region" description="Helical" evidence="4">
    <location>
        <begin position="22"/>
        <end position="42"/>
    </location>
</feature>
<dbReference type="EMBL" id="FOUR01000007">
    <property type="protein sequence ID" value="SFN35880.1"/>
    <property type="molecule type" value="Genomic_DNA"/>
</dbReference>
<feature type="transmembrane region" description="Helical" evidence="4">
    <location>
        <begin position="126"/>
        <end position="146"/>
    </location>
</feature>
<dbReference type="InterPro" id="IPR043128">
    <property type="entry name" value="Rev_trsase/Diguanyl_cyclase"/>
</dbReference>
<dbReference type="PANTHER" id="PTHR45138">
    <property type="entry name" value="REGULATORY COMPONENTS OF SENSORY TRANSDUCTION SYSTEM"/>
    <property type="match status" value="1"/>
</dbReference>
<evidence type="ECO:0000256" key="1">
    <source>
        <dbReference type="ARBA" id="ARBA00001946"/>
    </source>
</evidence>
<dbReference type="AlphaFoldDB" id="A0A1I4YE55"/>
<dbReference type="RefSeq" id="WP_092005123.1">
    <property type="nucleotide sequence ID" value="NZ_FOUR01000007.1"/>
</dbReference>
<dbReference type="Gene3D" id="3.30.70.270">
    <property type="match status" value="1"/>
</dbReference>
<dbReference type="GO" id="GO:1902201">
    <property type="term" value="P:negative regulation of bacterial-type flagellum-dependent cell motility"/>
    <property type="evidence" value="ECO:0007669"/>
    <property type="project" value="TreeGrafter"/>
</dbReference>
<dbReference type="Pfam" id="PF00990">
    <property type="entry name" value="GGDEF"/>
    <property type="match status" value="1"/>
</dbReference>
<dbReference type="PANTHER" id="PTHR45138:SF9">
    <property type="entry name" value="DIGUANYLATE CYCLASE DGCM-RELATED"/>
    <property type="match status" value="1"/>
</dbReference>
<dbReference type="FunFam" id="3.30.70.270:FF:000001">
    <property type="entry name" value="Diguanylate cyclase domain protein"/>
    <property type="match status" value="1"/>
</dbReference>
<evidence type="ECO:0000259" key="5">
    <source>
        <dbReference type="PROSITE" id="PS50887"/>
    </source>
</evidence>
<keyword evidence="4" id="KW-0472">Membrane</keyword>
<evidence type="ECO:0000256" key="2">
    <source>
        <dbReference type="ARBA" id="ARBA00012528"/>
    </source>
</evidence>
<keyword evidence="4" id="KW-0812">Transmembrane</keyword>
<gene>
    <name evidence="6" type="ORF">SAMN04487961_2898</name>
</gene>
<dbReference type="Proteomes" id="UP000199339">
    <property type="component" value="Unassembled WGS sequence"/>
</dbReference>
<accession>A0A1I4YE55</accession>
<keyword evidence="4" id="KW-1133">Transmembrane helix</keyword>
<feature type="transmembrane region" description="Helical" evidence="4">
    <location>
        <begin position="54"/>
        <end position="74"/>
    </location>
</feature>
<organism evidence="6 7">
    <name type="scientific">Marinobacter pelagius</name>
    <dbReference type="NCBI Taxonomy" id="379482"/>
    <lineage>
        <taxon>Bacteria</taxon>
        <taxon>Pseudomonadati</taxon>
        <taxon>Pseudomonadota</taxon>
        <taxon>Gammaproteobacteria</taxon>
        <taxon>Pseudomonadales</taxon>
        <taxon>Marinobacteraceae</taxon>
        <taxon>Marinobacter</taxon>
    </lineage>
</organism>
<dbReference type="InterPro" id="IPR050469">
    <property type="entry name" value="Diguanylate_Cyclase"/>
</dbReference>
<dbReference type="SUPFAM" id="SSF55073">
    <property type="entry name" value="Nucleotide cyclase"/>
    <property type="match status" value="1"/>
</dbReference>
<dbReference type="PROSITE" id="PS50887">
    <property type="entry name" value="GGDEF"/>
    <property type="match status" value="1"/>
</dbReference>
<dbReference type="InterPro" id="IPR029787">
    <property type="entry name" value="Nucleotide_cyclase"/>
</dbReference>
<proteinExistence type="predicted"/>
<dbReference type="OrthoDB" id="9813903at2"/>
<sequence>MKQTAAKTPDTELSQFRVKGEIPVPVLINWLTSAAVPILLFFAGRAASTADSPFTAPLLVTFAALLALNSLVYLGIRHQTLHRRGFIGLITALFTFLVIQTVEDGSAIIWLFAYPPVIFYISQARVGIIACAGGLAALVFLFSPAGDLVFEPPYSTSFRISMVIVLGFEMVTCYILDQSRRRSKLRLLRLASEFEFAAKHDALTGLANRREGLEQLETEYQRYLRTQRPFSVMLMDIDLFKGINDHYGHHAGDELIRMVARTLRDQCRKVDTVARWGGEEYLVLLPETGPREALQTAQRIRAAVEAGSVEVDGHPLGATISIGTATITGSESIDRLLQRADEALYGAKSAGRNQACAATT</sequence>
<protein>
    <recommendedName>
        <fullName evidence="2">diguanylate cyclase</fullName>
        <ecNumber evidence="2">2.7.7.65</ecNumber>
    </recommendedName>
</protein>
<evidence type="ECO:0000313" key="7">
    <source>
        <dbReference type="Proteomes" id="UP000199339"/>
    </source>
</evidence>
<evidence type="ECO:0000313" key="6">
    <source>
        <dbReference type="EMBL" id="SFN35880.1"/>
    </source>
</evidence>
<keyword evidence="7" id="KW-1185">Reference proteome</keyword>
<feature type="domain" description="GGDEF" evidence="5">
    <location>
        <begin position="228"/>
        <end position="360"/>
    </location>
</feature>
<dbReference type="NCBIfam" id="TIGR00254">
    <property type="entry name" value="GGDEF"/>
    <property type="match status" value="1"/>
</dbReference>
<dbReference type="CDD" id="cd01949">
    <property type="entry name" value="GGDEF"/>
    <property type="match status" value="1"/>
</dbReference>
<comment type="catalytic activity">
    <reaction evidence="3">
        <text>2 GTP = 3',3'-c-di-GMP + 2 diphosphate</text>
        <dbReference type="Rhea" id="RHEA:24898"/>
        <dbReference type="ChEBI" id="CHEBI:33019"/>
        <dbReference type="ChEBI" id="CHEBI:37565"/>
        <dbReference type="ChEBI" id="CHEBI:58805"/>
        <dbReference type="EC" id="2.7.7.65"/>
    </reaction>
</comment>
<name>A0A1I4YE55_9GAMM</name>
<reference evidence="7" key="1">
    <citation type="submission" date="2016-10" db="EMBL/GenBank/DDBJ databases">
        <authorList>
            <person name="Varghese N."/>
            <person name="Submissions S."/>
        </authorList>
    </citation>
    <scope>NUCLEOTIDE SEQUENCE [LARGE SCALE GENOMIC DNA]</scope>
    <source>
        <strain evidence="7">CGMCC 1.6775</strain>
    </source>
</reference>
<feature type="transmembrane region" description="Helical" evidence="4">
    <location>
        <begin position="86"/>
        <end position="114"/>
    </location>
</feature>
<dbReference type="SMART" id="SM00267">
    <property type="entry name" value="GGDEF"/>
    <property type="match status" value="1"/>
</dbReference>
<dbReference type="GO" id="GO:0005886">
    <property type="term" value="C:plasma membrane"/>
    <property type="evidence" value="ECO:0007669"/>
    <property type="project" value="TreeGrafter"/>
</dbReference>
<evidence type="ECO:0000256" key="3">
    <source>
        <dbReference type="ARBA" id="ARBA00034247"/>
    </source>
</evidence>
<dbReference type="EC" id="2.7.7.65" evidence="2"/>
<comment type="cofactor">
    <cofactor evidence="1">
        <name>Mg(2+)</name>
        <dbReference type="ChEBI" id="CHEBI:18420"/>
    </cofactor>
</comment>
<dbReference type="GO" id="GO:0052621">
    <property type="term" value="F:diguanylate cyclase activity"/>
    <property type="evidence" value="ECO:0007669"/>
    <property type="project" value="UniProtKB-EC"/>
</dbReference>
<evidence type="ECO:0000256" key="4">
    <source>
        <dbReference type="SAM" id="Phobius"/>
    </source>
</evidence>
<dbReference type="InterPro" id="IPR000160">
    <property type="entry name" value="GGDEF_dom"/>
</dbReference>
<dbReference type="GO" id="GO:0043709">
    <property type="term" value="P:cell adhesion involved in single-species biofilm formation"/>
    <property type="evidence" value="ECO:0007669"/>
    <property type="project" value="TreeGrafter"/>
</dbReference>
<feature type="transmembrane region" description="Helical" evidence="4">
    <location>
        <begin position="158"/>
        <end position="176"/>
    </location>
</feature>